<dbReference type="Proteomes" id="UP000472380">
    <property type="component" value="Unassembled WGS sequence"/>
</dbReference>
<keyword evidence="4 7" id="KW-0812">Transmembrane</keyword>
<comment type="caution">
    <text evidence="8">The sequence shown here is derived from an EMBL/GenBank/DDBJ whole genome shotgun (WGS) entry which is preliminary data.</text>
</comment>
<dbReference type="EMBL" id="VJNE01000005">
    <property type="protein sequence ID" value="MZG27682.1"/>
    <property type="molecule type" value="Genomic_DNA"/>
</dbReference>
<keyword evidence="3" id="KW-1003">Cell membrane</keyword>
<evidence type="ECO:0000256" key="3">
    <source>
        <dbReference type="ARBA" id="ARBA00022475"/>
    </source>
</evidence>
<keyword evidence="2" id="KW-0813">Transport</keyword>
<feature type="transmembrane region" description="Helical" evidence="7">
    <location>
        <begin position="227"/>
        <end position="252"/>
    </location>
</feature>
<evidence type="ECO:0000256" key="7">
    <source>
        <dbReference type="SAM" id="Phobius"/>
    </source>
</evidence>
<evidence type="ECO:0000313" key="9">
    <source>
        <dbReference type="Proteomes" id="UP000472380"/>
    </source>
</evidence>
<feature type="transmembrane region" description="Helical" evidence="7">
    <location>
        <begin position="146"/>
        <end position="171"/>
    </location>
</feature>
<dbReference type="InterPro" id="IPR002293">
    <property type="entry name" value="AA/rel_permease1"/>
</dbReference>
<evidence type="ECO:0000256" key="5">
    <source>
        <dbReference type="ARBA" id="ARBA00022989"/>
    </source>
</evidence>
<reference evidence="8 9" key="1">
    <citation type="submission" date="2019-07" db="EMBL/GenBank/DDBJ databases">
        <title>Draft genome sequence of Adlercreutzia equolifaciens IPLA 37004, a human intestinal strain that does not produces equol from daidzein.</title>
        <authorList>
            <person name="Vazquez L."/>
            <person name="Florez A.B."/>
            <person name="Mayo B."/>
        </authorList>
    </citation>
    <scope>NUCLEOTIDE SEQUENCE [LARGE SCALE GENOMIC DNA]</scope>
    <source>
        <strain evidence="8 9">IPLA 37004</strain>
    </source>
</reference>
<dbReference type="RefSeq" id="WP_161127538.1">
    <property type="nucleotide sequence ID" value="NZ_VJNE01000005.1"/>
</dbReference>
<comment type="subcellular location">
    <subcellularLocation>
        <location evidence="1">Cell membrane</location>
        <topology evidence="1">Multi-pass membrane protein</topology>
    </subcellularLocation>
</comment>
<proteinExistence type="predicted"/>
<evidence type="ECO:0000256" key="2">
    <source>
        <dbReference type="ARBA" id="ARBA00022448"/>
    </source>
</evidence>
<dbReference type="AlphaFoldDB" id="A0A6L8Q324"/>
<feature type="transmembrane region" description="Helical" evidence="7">
    <location>
        <begin position="191"/>
        <end position="215"/>
    </location>
</feature>
<feature type="transmembrane region" description="Helical" evidence="7">
    <location>
        <begin position="38"/>
        <end position="56"/>
    </location>
</feature>
<feature type="transmembrane region" description="Helical" evidence="7">
    <location>
        <begin position="272"/>
        <end position="302"/>
    </location>
</feature>
<feature type="transmembrane region" description="Helical" evidence="7">
    <location>
        <begin position="354"/>
        <end position="378"/>
    </location>
</feature>
<dbReference type="GO" id="GO:0022857">
    <property type="term" value="F:transmembrane transporter activity"/>
    <property type="evidence" value="ECO:0007669"/>
    <property type="project" value="InterPro"/>
</dbReference>
<feature type="transmembrane region" description="Helical" evidence="7">
    <location>
        <begin position="432"/>
        <end position="450"/>
    </location>
</feature>
<evidence type="ECO:0000256" key="6">
    <source>
        <dbReference type="ARBA" id="ARBA00023136"/>
    </source>
</evidence>
<accession>A0A6L8Q324</accession>
<protein>
    <submittedName>
        <fullName evidence="8">APC family permease</fullName>
    </submittedName>
</protein>
<dbReference type="PANTHER" id="PTHR42770">
    <property type="entry name" value="AMINO ACID TRANSPORTER-RELATED"/>
    <property type="match status" value="1"/>
</dbReference>
<dbReference type="PANTHER" id="PTHR42770:SF15">
    <property type="entry name" value="GLUTAMATE_GAMMA-AMINOBUTYRATE ANTIPORTER-RELATED"/>
    <property type="match status" value="1"/>
</dbReference>
<sequence>MSGKKKFSFMSVILSVICVVFVCEAAAPAAAIGNQQFFWWIFLIITFLLPYGMVVAELGTTYDSEGGIYDWVRDALGDKWGARISWYYWINFPLWIASLATLFPPTLGMVFGADIESNLALTLAIEIAFVWIVVLMSFSKVSDSEWILNGGAVLKVLVAVSVGVLGIWFAVQNGFAGDMAPATFLPDVTNTAALGYLSIIIFNFMGFEVVCTFAKDMENPARDIPKAIILGGLAIGAIYLFCGFGIGAAIPADQIDPDFGMIVAVMTMVGEASPIFIIIAVVFLITLFANMASWSFGVNAVAQYAAKNQNMPRVFAHENPKTGMPTGAAIVNGIVATAVLLIQLIPNEAISDGLFWTLFATSVVFLLLTYIPMFPAFLKLRKVDANRPRVYRFPFSGTAAKVILAIPVIELVLACVATVIPLSAEEVADKVPMLAIFVVFLIMGEVVRIVSARGRKEEFKGLTPAMAAERLAAEAEGESDQIEPADPAQIEAILAADDGKSEKIF</sequence>
<keyword evidence="5 7" id="KW-1133">Transmembrane helix</keyword>
<feature type="transmembrane region" description="Helical" evidence="7">
    <location>
        <begin position="323"/>
        <end position="342"/>
    </location>
</feature>
<evidence type="ECO:0000313" key="8">
    <source>
        <dbReference type="EMBL" id="MZG27682.1"/>
    </source>
</evidence>
<dbReference type="InterPro" id="IPR050367">
    <property type="entry name" value="APC_superfamily"/>
</dbReference>
<evidence type="ECO:0000256" key="1">
    <source>
        <dbReference type="ARBA" id="ARBA00004651"/>
    </source>
</evidence>
<dbReference type="GO" id="GO:0005886">
    <property type="term" value="C:plasma membrane"/>
    <property type="evidence" value="ECO:0007669"/>
    <property type="project" value="UniProtKB-SubCell"/>
</dbReference>
<feature type="transmembrane region" description="Helical" evidence="7">
    <location>
        <begin position="399"/>
        <end position="420"/>
    </location>
</feature>
<name>A0A6L8Q324_9ACTN</name>
<gene>
    <name evidence="8" type="ORF">FM068_03635</name>
</gene>
<keyword evidence="6 7" id="KW-0472">Membrane</keyword>
<evidence type="ECO:0000256" key="4">
    <source>
        <dbReference type="ARBA" id="ARBA00022692"/>
    </source>
</evidence>
<dbReference type="Pfam" id="PF13520">
    <property type="entry name" value="AA_permease_2"/>
    <property type="match status" value="1"/>
</dbReference>
<feature type="transmembrane region" description="Helical" evidence="7">
    <location>
        <begin position="86"/>
        <end position="107"/>
    </location>
</feature>
<organism evidence="8 9">
    <name type="scientific">Adlercreutzia equolifaciens</name>
    <dbReference type="NCBI Taxonomy" id="446660"/>
    <lineage>
        <taxon>Bacteria</taxon>
        <taxon>Bacillati</taxon>
        <taxon>Actinomycetota</taxon>
        <taxon>Coriobacteriia</taxon>
        <taxon>Eggerthellales</taxon>
        <taxon>Eggerthellaceae</taxon>
        <taxon>Adlercreutzia</taxon>
    </lineage>
</organism>
<dbReference type="Gene3D" id="1.20.1740.10">
    <property type="entry name" value="Amino acid/polyamine transporter I"/>
    <property type="match status" value="1"/>
</dbReference>
<feature type="transmembrane region" description="Helical" evidence="7">
    <location>
        <begin position="119"/>
        <end position="139"/>
    </location>
</feature>
<dbReference type="PIRSF" id="PIRSF006060">
    <property type="entry name" value="AA_transporter"/>
    <property type="match status" value="1"/>
</dbReference>